<comment type="caution">
    <text evidence="2">The sequence shown here is derived from an EMBL/GenBank/DDBJ whole genome shotgun (WGS) entry which is preliminary data.</text>
</comment>
<organism evidence="2 3">
    <name type="scientific">Azospira oryzae</name>
    <dbReference type="NCBI Taxonomy" id="146939"/>
    <lineage>
        <taxon>Bacteria</taxon>
        <taxon>Pseudomonadati</taxon>
        <taxon>Pseudomonadota</taxon>
        <taxon>Betaproteobacteria</taxon>
        <taxon>Rhodocyclales</taxon>
        <taxon>Rhodocyclaceae</taxon>
        <taxon>Azospira</taxon>
    </lineage>
</organism>
<gene>
    <name evidence="2" type="ORF">EV678_0120</name>
</gene>
<feature type="signal peptide" evidence="1">
    <location>
        <begin position="1"/>
        <end position="25"/>
    </location>
</feature>
<reference evidence="2 3" key="1">
    <citation type="submission" date="2019-02" db="EMBL/GenBank/DDBJ databases">
        <title>Genomic Encyclopedia of Type Strains, Phase IV (KMG-IV): sequencing the most valuable type-strain genomes for metagenomic binning, comparative biology and taxonomic classification.</title>
        <authorList>
            <person name="Goeker M."/>
        </authorList>
    </citation>
    <scope>NUCLEOTIDE SEQUENCE [LARGE SCALE GENOMIC DNA]</scope>
    <source>
        <strain evidence="2 3">DSM 21223</strain>
    </source>
</reference>
<dbReference type="RefSeq" id="WP_130458137.1">
    <property type="nucleotide sequence ID" value="NZ_SHKM01000001.1"/>
</dbReference>
<evidence type="ECO:0000313" key="3">
    <source>
        <dbReference type="Proteomes" id="UP000292136"/>
    </source>
</evidence>
<protein>
    <submittedName>
        <fullName evidence="2">Uncharacterized protein</fullName>
    </submittedName>
</protein>
<proteinExistence type="predicted"/>
<evidence type="ECO:0000256" key="1">
    <source>
        <dbReference type="SAM" id="SignalP"/>
    </source>
</evidence>
<sequence length="139" mass="14129">MLWKPIPLIGLMAIGCSGLASLASAAEPVLPAKMIFFIDGTSCPEGSVAATDAAGRMMLVTANVGDVGKTYGTPLKDQEDRTHTHSGTMAVSLPSHHISGASGCCNDQGTRNGSHSASVTSGAATSGLPFIQLLVCQTK</sequence>
<name>A0ABY0IU70_9RHOO</name>
<accession>A0ABY0IU70</accession>
<keyword evidence="3" id="KW-1185">Reference proteome</keyword>
<evidence type="ECO:0000313" key="2">
    <source>
        <dbReference type="EMBL" id="RZT89339.1"/>
    </source>
</evidence>
<keyword evidence="1" id="KW-0732">Signal</keyword>
<dbReference type="Proteomes" id="UP000292136">
    <property type="component" value="Unassembled WGS sequence"/>
</dbReference>
<feature type="chain" id="PRO_5045856526" evidence="1">
    <location>
        <begin position="26"/>
        <end position="139"/>
    </location>
</feature>
<dbReference type="EMBL" id="SHKM01000001">
    <property type="protein sequence ID" value="RZT89339.1"/>
    <property type="molecule type" value="Genomic_DNA"/>
</dbReference>
<dbReference type="PROSITE" id="PS51257">
    <property type="entry name" value="PROKAR_LIPOPROTEIN"/>
    <property type="match status" value="1"/>
</dbReference>